<keyword evidence="5 7" id="KW-0378">Hydrolase</keyword>
<sequence length="243" mass="27612">MTVTIEPIPFFESNYAWLMIDEKSKNAVIVDPGDAKPILQFLKERQISLKAILITHFHSDHINGITELKNIFECKVYAPLKEADKIPDIDQTVHEGDIISLEGIGDVQVIETPGHTLGSICYYISDLKLIFTGDTLFSLGCGRLFEGTPAQMFNSLNKIAALPEDINVYCGHEYTVDNGRFALSVFPNYQPLRNRLENVKQLREQRLPTLPVLLSEEKRTNPFLLAKNITEFTDFRRGKDHFV</sequence>
<dbReference type="InterPro" id="IPR050110">
    <property type="entry name" value="Glyoxalase_II_hydrolase"/>
</dbReference>
<dbReference type="InterPro" id="IPR017782">
    <property type="entry name" value="Hydroxyacylglutathione_Hdrlase"/>
</dbReference>
<dbReference type="InterPro" id="IPR035680">
    <property type="entry name" value="Clx_II_MBL"/>
</dbReference>
<dbReference type="EMBL" id="CAMXCH010000002">
    <property type="protein sequence ID" value="CAI3938846.1"/>
    <property type="molecule type" value="Genomic_DNA"/>
</dbReference>
<feature type="binding site" evidence="7">
    <location>
        <position position="61"/>
    </location>
    <ligand>
        <name>Zn(2+)</name>
        <dbReference type="ChEBI" id="CHEBI:29105"/>
        <label>2</label>
    </ligand>
</feature>
<dbReference type="NCBIfam" id="TIGR03413">
    <property type="entry name" value="GSH_gloB"/>
    <property type="match status" value="1"/>
</dbReference>
<feature type="binding site" evidence="7">
    <location>
        <position position="56"/>
    </location>
    <ligand>
        <name>Zn(2+)</name>
        <dbReference type="ChEBI" id="CHEBI:29105"/>
        <label>1</label>
    </ligand>
</feature>
<comment type="cofactor">
    <cofactor evidence="7">
        <name>Zn(2+)</name>
        <dbReference type="ChEBI" id="CHEBI:29105"/>
    </cofactor>
    <text evidence="7">Binds 2 Zn(2+) ions per subunit.</text>
</comment>
<organism evidence="9 10">
    <name type="scientific">Commensalibacter papalotli</name>
    <name type="common">ex Botero et al. 2024</name>
    <dbReference type="NCBI Taxonomy" id="2972766"/>
    <lineage>
        <taxon>Bacteria</taxon>
        <taxon>Pseudomonadati</taxon>
        <taxon>Pseudomonadota</taxon>
        <taxon>Alphaproteobacteria</taxon>
        <taxon>Acetobacterales</taxon>
        <taxon>Acetobacteraceae</taxon>
    </lineage>
</organism>
<dbReference type="RefSeq" id="WP_034335980.1">
    <property type="nucleotide sequence ID" value="NZ_CAMXCH010000002.1"/>
</dbReference>
<keyword evidence="6 7" id="KW-0862">Zinc</keyword>
<evidence type="ECO:0000256" key="3">
    <source>
        <dbReference type="ARBA" id="ARBA00006759"/>
    </source>
</evidence>
<dbReference type="SMART" id="SM00849">
    <property type="entry name" value="Lactamase_B"/>
    <property type="match status" value="1"/>
</dbReference>
<comment type="subunit">
    <text evidence="7">Monomer.</text>
</comment>
<evidence type="ECO:0000313" key="9">
    <source>
        <dbReference type="EMBL" id="CAI3938846.1"/>
    </source>
</evidence>
<protein>
    <recommendedName>
        <fullName evidence="7">Hydroxyacylglutathione hydrolase</fullName>
        <ecNumber evidence="7">3.1.2.6</ecNumber>
    </recommendedName>
    <alternativeName>
        <fullName evidence="7">Glyoxalase II</fullName>
        <shortName evidence="7">Glx II</shortName>
    </alternativeName>
</protein>
<comment type="function">
    <text evidence="7">Thiolesterase that catalyzes the hydrolysis of S-D-lactoyl-glutathione to form glutathione and D-lactic acid.</text>
</comment>
<proteinExistence type="inferred from homology"/>
<dbReference type="SUPFAM" id="SSF56281">
    <property type="entry name" value="Metallo-hydrolase/oxidoreductase"/>
    <property type="match status" value="1"/>
</dbReference>
<comment type="pathway">
    <text evidence="2 7">Secondary metabolite metabolism; methylglyoxal degradation; (R)-lactate from methylglyoxal: step 2/2.</text>
</comment>
<dbReference type="CDD" id="cd07723">
    <property type="entry name" value="hydroxyacylglutathione_hydrolase_MBL-fold"/>
    <property type="match status" value="1"/>
</dbReference>
<feature type="binding site" evidence="7">
    <location>
        <position position="58"/>
    </location>
    <ligand>
        <name>Zn(2+)</name>
        <dbReference type="ChEBI" id="CHEBI:29105"/>
        <label>1</label>
    </ligand>
</feature>
<dbReference type="Pfam" id="PF00753">
    <property type="entry name" value="Lactamase_B"/>
    <property type="match status" value="1"/>
</dbReference>
<evidence type="ECO:0000313" key="10">
    <source>
        <dbReference type="Proteomes" id="UP001154272"/>
    </source>
</evidence>
<dbReference type="EC" id="3.1.2.6" evidence="7"/>
<dbReference type="Gene3D" id="3.60.15.10">
    <property type="entry name" value="Ribonuclease Z/Hydroxyacylglutathione hydrolase-like"/>
    <property type="match status" value="1"/>
</dbReference>
<dbReference type="PANTHER" id="PTHR43705">
    <property type="entry name" value="HYDROXYACYLGLUTATHIONE HYDROLASE"/>
    <property type="match status" value="1"/>
</dbReference>
<dbReference type="Proteomes" id="UP001154272">
    <property type="component" value="Unassembled WGS sequence"/>
</dbReference>
<comment type="caution">
    <text evidence="9">The sequence shown here is derived from an EMBL/GenBank/DDBJ whole genome shotgun (WGS) entry which is preliminary data.</text>
</comment>
<dbReference type="InterPro" id="IPR036866">
    <property type="entry name" value="RibonucZ/Hydroxyglut_hydro"/>
</dbReference>
<dbReference type="PANTHER" id="PTHR43705:SF1">
    <property type="entry name" value="HYDROXYACYLGLUTATHIONE HYDROLASE GLOB"/>
    <property type="match status" value="1"/>
</dbReference>
<evidence type="ECO:0000259" key="8">
    <source>
        <dbReference type="SMART" id="SM00849"/>
    </source>
</evidence>
<dbReference type="InterPro" id="IPR001279">
    <property type="entry name" value="Metallo-B-lactamas"/>
</dbReference>
<evidence type="ECO:0000256" key="6">
    <source>
        <dbReference type="ARBA" id="ARBA00022833"/>
    </source>
</evidence>
<feature type="binding site" evidence="7">
    <location>
        <position position="134"/>
    </location>
    <ligand>
        <name>Zn(2+)</name>
        <dbReference type="ChEBI" id="CHEBI:29105"/>
        <label>1</label>
    </ligand>
</feature>
<gene>
    <name evidence="7" type="primary">gloB</name>
    <name evidence="9" type="ORF">R83534S58_LOCUS999</name>
</gene>
<reference evidence="9" key="1">
    <citation type="submission" date="2022-10" db="EMBL/GenBank/DDBJ databases">
        <authorList>
            <person name="Botero Cardona J."/>
        </authorList>
    </citation>
    <scope>NUCLEOTIDE SEQUENCE</scope>
    <source>
        <strain evidence="9">R-83534</strain>
    </source>
</reference>
<evidence type="ECO:0000256" key="5">
    <source>
        <dbReference type="ARBA" id="ARBA00022801"/>
    </source>
</evidence>
<accession>A0ABN8W9Z6</accession>
<feature type="binding site" evidence="7">
    <location>
        <position position="172"/>
    </location>
    <ligand>
        <name>Zn(2+)</name>
        <dbReference type="ChEBI" id="CHEBI:29105"/>
        <label>2</label>
    </ligand>
</feature>
<evidence type="ECO:0000256" key="1">
    <source>
        <dbReference type="ARBA" id="ARBA00001623"/>
    </source>
</evidence>
<feature type="domain" description="Metallo-beta-lactamase" evidence="8">
    <location>
        <begin position="13"/>
        <end position="172"/>
    </location>
</feature>
<comment type="similarity">
    <text evidence="3 7">Belongs to the metallo-beta-lactamase superfamily. Glyoxalase II family.</text>
</comment>
<dbReference type="PIRSF" id="PIRSF005457">
    <property type="entry name" value="Glx"/>
    <property type="match status" value="1"/>
</dbReference>
<comment type="catalytic activity">
    <reaction evidence="1 7">
        <text>an S-(2-hydroxyacyl)glutathione + H2O = a 2-hydroxy carboxylate + glutathione + H(+)</text>
        <dbReference type="Rhea" id="RHEA:21864"/>
        <dbReference type="ChEBI" id="CHEBI:15377"/>
        <dbReference type="ChEBI" id="CHEBI:15378"/>
        <dbReference type="ChEBI" id="CHEBI:57925"/>
        <dbReference type="ChEBI" id="CHEBI:58896"/>
        <dbReference type="ChEBI" id="CHEBI:71261"/>
        <dbReference type="EC" id="3.1.2.6"/>
    </reaction>
</comment>
<evidence type="ECO:0000256" key="4">
    <source>
        <dbReference type="ARBA" id="ARBA00022723"/>
    </source>
</evidence>
<keyword evidence="10" id="KW-1185">Reference proteome</keyword>
<evidence type="ECO:0000256" key="7">
    <source>
        <dbReference type="HAMAP-Rule" id="MF_01374"/>
    </source>
</evidence>
<feature type="binding site" evidence="7">
    <location>
        <position position="60"/>
    </location>
    <ligand>
        <name>Zn(2+)</name>
        <dbReference type="ChEBI" id="CHEBI:29105"/>
        <label>2</label>
    </ligand>
</feature>
<dbReference type="Pfam" id="PF16123">
    <property type="entry name" value="HAGH_C"/>
    <property type="match status" value="1"/>
</dbReference>
<feature type="binding site" evidence="7">
    <location>
        <position position="115"/>
    </location>
    <ligand>
        <name>Zn(2+)</name>
        <dbReference type="ChEBI" id="CHEBI:29105"/>
        <label>1</label>
    </ligand>
</feature>
<dbReference type="HAMAP" id="MF_01374">
    <property type="entry name" value="Glyoxalase_2"/>
    <property type="match status" value="1"/>
</dbReference>
<keyword evidence="4 7" id="KW-0479">Metal-binding</keyword>
<feature type="binding site" evidence="7">
    <location>
        <position position="134"/>
    </location>
    <ligand>
        <name>Zn(2+)</name>
        <dbReference type="ChEBI" id="CHEBI:29105"/>
        <label>2</label>
    </ligand>
</feature>
<dbReference type="InterPro" id="IPR032282">
    <property type="entry name" value="HAGH_C"/>
</dbReference>
<evidence type="ECO:0000256" key="2">
    <source>
        <dbReference type="ARBA" id="ARBA00004963"/>
    </source>
</evidence>
<name>A0ABN8W9Z6_9PROT</name>